<comment type="caution">
    <text evidence="1">The sequence shown here is derived from an EMBL/GenBank/DDBJ whole genome shotgun (WGS) entry which is preliminary data.</text>
</comment>
<dbReference type="Gene3D" id="3.40.50.150">
    <property type="entry name" value="Vaccinia Virus protein VP39"/>
    <property type="match status" value="1"/>
</dbReference>
<evidence type="ECO:0008006" key="3">
    <source>
        <dbReference type="Google" id="ProtNLM"/>
    </source>
</evidence>
<organism evidence="1 2">
    <name type="scientific">Hesseltinella vesiculosa</name>
    <dbReference type="NCBI Taxonomy" id="101127"/>
    <lineage>
        <taxon>Eukaryota</taxon>
        <taxon>Fungi</taxon>
        <taxon>Fungi incertae sedis</taxon>
        <taxon>Mucoromycota</taxon>
        <taxon>Mucoromycotina</taxon>
        <taxon>Mucoromycetes</taxon>
        <taxon>Mucorales</taxon>
        <taxon>Cunninghamellaceae</taxon>
        <taxon>Hesseltinella</taxon>
    </lineage>
</organism>
<protein>
    <recommendedName>
        <fullName evidence="3">Methyltransferase FkbM domain-containing protein</fullName>
    </recommendedName>
</protein>
<reference evidence="1 2" key="1">
    <citation type="submission" date="2016-07" db="EMBL/GenBank/DDBJ databases">
        <title>Pervasive Adenine N6-methylation of Active Genes in Fungi.</title>
        <authorList>
            <consortium name="DOE Joint Genome Institute"/>
            <person name="Mondo S.J."/>
            <person name="Dannebaum R.O."/>
            <person name="Kuo R.C."/>
            <person name="Labutti K."/>
            <person name="Haridas S."/>
            <person name="Kuo A."/>
            <person name="Salamov A."/>
            <person name="Ahrendt S.R."/>
            <person name="Lipzen A."/>
            <person name="Sullivan W."/>
            <person name="Andreopoulos W.B."/>
            <person name="Clum A."/>
            <person name="Lindquist E."/>
            <person name="Daum C."/>
            <person name="Ramamoorthy G.K."/>
            <person name="Gryganskyi A."/>
            <person name="Culley D."/>
            <person name="Magnuson J.K."/>
            <person name="James T.Y."/>
            <person name="O'Malley M.A."/>
            <person name="Stajich J.E."/>
            <person name="Spatafora J.W."/>
            <person name="Visel A."/>
            <person name="Grigoriev I.V."/>
        </authorList>
    </citation>
    <scope>NUCLEOTIDE SEQUENCE [LARGE SCALE GENOMIC DNA]</scope>
    <source>
        <strain evidence="1 2">NRRL 3301</strain>
    </source>
</reference>
<dbReference type="PANTHER" id="PTHR34203:SF13">
    <property type="entry name" value="EXPRESSED PROTEIN"/>
    <property type="match status" value="1"/>
</dbReference>
<gene>
    <name evidence="1" type="ORF">DM01DRAFT_1347337</name>
</gene>
<dbReference type="PANTHER" id="PTHR34203">
    <property type="entry name" value="METHYLTRANSFERASE, FKBM FAMILY PROTEIN"/>
    <property type="match status" value="1"/>
</dbReference>
<dbReference type="AlphaFoldDB" id="A0A1X2GDC1"/>
<dbReference type="Proteomes" id="UP000242146">
    <property type="component" value="Unassembled WGS sequence"/>
</dbReference>
<dbReference type="OrthoDB" id="411251at2759"/>
<dbReference type="InterPro" id="IPR029063">
    <property type="entry name" value="SAM-dependent_MTases_sf"/>
</dbReference>
<dbReference type="InterPro" id="IPR052514">
    <property type="entry name" value="SAM-dependent_MTase"/>
</dbReference>
<accession>A0A1X2GDC1</accession>
<dbReference type="EMBL" id="MCGT01000023">
    <property type="protein sequence ID" value="ORX50458.1"/>
    <property type="molecule type" value="Genomic_DNA"/>
</dbReference>
<evidence type="ECO:0000313" key="1">
    <source>
        <dbReference type="EMBL" id="ORX50458.1"/>
    </source>
</evidence>
<evidence type="ECO:0000313" key="2">
    <source>
        <dbReference type="Proteomes" id="UP000242146"/>
    </source>
</evidence>
<proteinExistence type="predicted"/>
<dbReference type="STRING" id="101127.A0A1X2GDC1"/>
<name>A0A1X2GDC1_9FUNG</name>
<sequence>MPVVYDNEYNIELIDEIEAEKEYELDLETEQFEKQSHGTVVDEGVTSDLEALSEENPEDLHKALRAAPKRYKNFDLLSPISDKSSLRYDARRKNVFLADDTTYWQVGVVNSKPNVFLTSADNFEAVKQVAYDEAGPLMLMKWILRIHRNDTERTTPLTMVDVGAGDGLYSMVAGASGAHVLAIEPLMHRRSMLSMSTKLNRMNERVRILPFAVFDEYVELDIIESTMVHADDGGPNNAVPALTNSWTIRLDSLPKYEMLYRPNMPDQIQVEVPMLDPLYANALKKAMGGKLRKVRPRNMIPDDLTFRQPIHFLRIDANGLELEVLDSCTKLFEKGLVESAMVEWGPVQKWDMMRMTKLHDKKARERSLKAARVLLRKMINRYNFKAYIVSNKGFESAYGFMRAHYNHIDKPFEYTLAKAYQLDDNYMMDEYYVQLKTTNQTTLMSLEADTITAFVDAMDYAIDSVTLLFIRNTTLTENILNAKEVP</sequence>
<keyword evidence="2" id="KW-1185">Reference proteome</keyword>
<dbReference type="SUPFAM" id="SSF53335">
    <property type="entry name" value="S-adenosyl-L-methionine-dependent methyltransferases"/>
    <property type="match status" value="1"/>
</dbReference>